<evidence type="ECO:0000313" key="3">
    <source>
        <dbReference type="Proteomes" id="UP000824540"/>
    </source>
</evidence>
<sequence>MKQSWEAADRRQVRLGQPVELGCTISYLEEIVWIRQYPTPGQSSVSGTVPVYHLYAAVLACGQVGMICAVVVVHLRSRAGQLSE</sequence>
<protein>
    <submittedName>
        <fullName evidence="2">Uncharacterized protein</fullName>
    </submittedName>
</protein>
<evidence type="ECO:0000313" key="2">
    <source>
        <dbReference type="EMBL" id="KAG9342430.1"/>
    </source>
</evidence>
<feature type="transmembrane region" description="Helical" evidence="1">
    <location>
        <begin position="52"/>
        <end position="75"/>
    </location>
</feature>
<keyword evidence="1" id="KW-0812">Transmembrane</keyword>
<keyword evidence="1" id="KW-0472">Membrane</keyword>
<evidence type="ECO:0000256" key="1">
    <source>
        <dbReference type="SAM" id="Phobius"/>
    </source>
</evidence>
<dbReference type="EMBL" id="JAFBMS010000028">
    <property type="protein sequence ID" value="KAG9342430.1"/>
    <property type="molecule type" value="Genomic_DNA"/>
</dbReference>
<comment type="caution">
    <text evidence="2">The sequence shown here is derived from an EMBL/GenBank/DDBJ whole genome shotgun (WGS) entry which is preliminary data.</text>
</comment>
<dbReference type="Proteomes" id="UP000824540">
    <property type="component" value="Unassembled WGS sequence"/>
</dbReference>
<organism evidence="2 3">
    <name type="scientific">Albula glossodonta</name>
    <name type="common">roundjaw bonefish</name>
    <dbReference type="NCBI Taxonomy" id="121402"/>
    <lineage>
        <taxon>Eukaryota</taxon>
        <taxon>Metazoa</taxon>
        <taxon>Chordata</taxon>
        <taxon>Craniata</taxon>
        <taxon>Vertebrata</taxon>
        <taxon>Euteleostomi</taxon>
        <taxon>Actinopterygii</taxon>
        <taxon>Neopterygii</taxon>
        <taxon>Teleostei</taxon>
        <taxon>Albuliformes</taxon>
        <taxon>Albulidae</taxon>
        <taxon>Albula</taxon>
    </lineage>
</organism>
<dbReference type="OrthoDB" id="8939957at2759"/>
<keyword evidence="3" id="KW-1185">Reference proteome</keyword>
<reference evidence="2" key="1">
    <citation type="thesis" date="2021" institute="BYU ScholarsArchive" country="Provo, UT, USA">
        <title>Applications of and Algorithms for Genome Assembly and Genomic Analyses with an Emphasis on Marine Teleosts.</title>
        <authorList>
            <person name="Pickett B.D."/>
        </authorList>
    </citation>
    <scope>NUCLEOTIDE SEQUENCE</scope>
    <source>
        <strain evidence="2">HI-2016</strain>
    </source>
</reference>
<gene>
    <name evidence="2" type="ORF">JZ751_016432</name>
</gene>
<name>A0A8T2NTC4_9TELE</name>
<proteinExistence type="predicted"/>
<dbReference type="AlphaFoldDB" id="A0A8T2NTC4"/>
<accession>A0A8T2NTC4</accession>
<keyword evidence="1" id="KW-1133">Transmembrane helix</keyword>